<keyword evidence="2" id="KW-0131">Cell cycle</keyword>
<sequence>MRSVLYLLTTLVVMGMAFWAYRENYRTQAALQDMTHMQRQIGSLREDLGVLRAEWAFLNRPDRLRELTNMNFDKLKLVPFTSDQFVEVGQVAFPPPKAPAPNLAGTDPALLPIERPAGFPPIRPQERTP</sequence>
<feature type="region of interest" description="Disordered" evidence="1">
    <location>
        <begin position="96"/>
        <end position="129"/>
    </location>
</feature>
<evidence type="ECO:0000256" key="1">
    <source>
        <dbReference type="SAM" id="MobiDB-lite"/>
    </source>
</evidence>
<organism evidence="2 3">
    <name type="scientific">Paracoccus shanxieyensis</name>
    <dbReference type="NCBI Taxonomy" id="2675752"/>
    <lineage>
        <taxon>Bacteria</taxon>
        <taxon>Pseudomonadati</taxon>
        <taxon>Pseudomonadota</taxon>
        <taxon>Alphaproteobacteria</taxon>
        <taxon>Rhodobacterales</taxon>
        <taxon>Paracoccaceae</taxon>
        <taxon>Paracoccus</taxon>
    </lineage>
</organism>
<keyword evidence="2" id="KW-0132">Cell division</keyword>
<reference evidence="2 3" key="1">
    <citation type="submission" date="2019-11" db="EMBL/GenBank/DDBJ databases">
        <authorList>
            <person name="Dong K."/>
        </authorList>
    </citation>
    <scope>NUCLEOTIDE SEQUENCE [LARGE SCALE GENOMIC DNA]</scope>
    <source>
        <strain evidence="2 3">DK608</strain>
    </source>
</reference>
<keyword evidence="3" id="KW-1185">Reference proteome</keyword>
<accession>A0A6L6IZC2</accession>
<dbReference type="GO" id="GO:0051301">
    <property type="term" value="P:cell division"/>
    <property type="evidence" value="ECO:0007669"/>
    <property type="project" value="UniProtKB-KW"/>
</dbReference>
<proteinExistence type="predicted"/>
<evidence type="ECO:0000313" key="3">
    <source>
        <dbReference type="Proteomes" id="UP000478740"/>
    </source>
</evidence>
<dbReference type="RefSeq" id="WP_155044814.1">
    <property type="nucleotide sequence ID" value="NZ_WMIH01000010.1"/>
</dbReference>
<gene>
    <name evidence="2" type="ORF">GL284_11695</name>
</gene>
<evidence type="ECO:0000313" key="2">
    <source>
        <dbReference type="EMBL" id="MTH64928.1"/>
    </source>
</evidence>
<dbReference type="AlphaFoldDB" id="A0A6L6IZC2"/>
<comment type="caution">
    <text evidence="2">The sequence shown here is derived from an EMBL/GenBank/DDBJ whole genome shotgun (WGS) entry which is preliminary data.</text>
</comment>
<protein>
    <submittedName>
        <fullName evidence="2">Cell division protein FtsL</fullName>
    </submittedName>
</protein>
<dbReference type="Proteomes" id="UP000478740">
    <property type="component" value="Unassembled WGS sequence"/>
</dbReference>
<name>A0A6L6IZC2_9RHOB</name>
<dbReference type="EMBL" id="WMII01000010">
    <property type="protein sequence ID" value="MTH64928.1"/>
    <property type="molecule type" value="Genomic_DNA"/>
</dbReference>